<reference evidence="2 3" key="1">
    <citation type="submission" date="2018-03" db="EMBL/GenBank/DDBJ databases">
        <title>Genomic Encyclopedia of Type Strains, Phase III (KMG-III): the genomes of soil and plant-associated and newly described type strains.</title>
        <authorList>
            <person name="Whitman W."/>
        </authorList>
    </citation>
    <scope>NUCLEOTIDE SEQUENCE [LARGE SCALE GENOMIC DNA]</scope>
    <source>
        <strain evidence="2 3">CGMCC 4.7097</strain>
    </source>
</reference>
<dbReference type="InterPro" id="IPR036188">
    <property type="entry name" value="FAD/NAD-bd_sf"/>
</dbReference>
<dbReference type="Proteomes" id="UP000241118">
    <property type="component" value="Unassembled WGS sequence"/>
</dbReference>
<dbReference type="PANTHER" id="PTHR43539:SF78">
    <property type="entry name" value="FLAVIN-CONTAINING MONOOXYGENASE"/>
    <property type="match status" value="1"/>
</dbReference>
<organism evidence="2 3">
    <name type="scientific">Saccharothrix carnea</name>
    <dbReference type="NCBI Taxonomy" id="1280637"/>
    <lineage>
        <taxon>Bacteria</taxon>
        <taxon>Bacillati</taxon>
        <taxon>Actinomycetota</taxon>
        <taxon>Actinomycetes</taxon>
        <taxon>Pseudonocardiales</taxon>
        <taxon>Pseudonocardiaceae</taxon>
        <taxon>Saccharothrix</taxon>
    </lineage>
</organism>
<comment type="caution">
    <text evidence="2">The sequence shown here is derived from an EMBL/GenBank/DDBJ whole genome shotgun (WGS) entry which is preliminary data.</text>
</comment>
<sequence>MSELPVVVVGAGPVGLAAAAQLLERGLRPLVLEAGPRAGAAVAQWNHVRLFSRWSELVDPAARRLLEPSGWTAPSHEDYPTGAEWVSRYLAPLAEALGDHVRVNARVVGVARQGRDRVVDAGRDSEPLTVHVETAAGEERITARAVVDASGTWGSPNPLGGDGLPAIGERAAADRIAYRVPDVVAEAERYAGKRIAVAGSGHSALTALVALAGLAERHPGTHVTWLLRRGVVGNVFGGGEADQLPARGALGLRAREAARAGHVQVVTGFRTAAVERAGDRLVLVSQDGHRLPPVDEVVVLTGFRPDHSWLSEVRLDLDPVLEAPVMLAPLIDPNAHSCGSVEPHGANVLRQPEPGVYLAGMKSYGRAPTFLALTGYEQVRSVAAEIAGDHAAAAEVQLELPKTGVCGGSGVFDVEQPASSGGCCGPASVEQESSASCRPAQVVEQPVASGGCCGGLAVADLTLTAPGVRD</sequence>
<dbReference type="Gene3D" id="3.50.50.60">
    <property type="entry name" value="FAD/NAD(P)-binding domain"/>
    <property type="match status" value="1"/>
</dbReference>
<keyword evidence="1" id="KW-0560">Oxidoreductase</keyword>
<evidence type="ECO:0000256" key="1">
    <source>
        <dbReference type="ARBA" id="ARBA00023002"/>
    </source>
</evidence>
<dbReference type="PANTHER" id="PTHR43539">
    <property type="entry name" value="FLAVIN-BINDING MONOOXYGENASE-LIKE PROTEIN (AFU_ORTHOLOGUE AFUA_4G09220)"/>
    <property type="match status" value="1"/>
</dbReference>
<dbReference type="AlphaFoldDB" id="A0A2P8HR19"/>
<protein>
    <submittedName>
        <fullName evidence="2">Pyridine nucleotide-disulfide oxidoreductase</fullName>
    </submittedName>
</protein>
<dbReference type="OrthoDB" id="7279140at2"/>
<dbReference type="GO" id="GO:0004497">
    <property type="term" value="F:monooxygenase activity"/>
    <property type="evidence" value="ECO:0007669"/>
    <property type="project" value="TreeGrafter"/>
</dbReference>
<keyword evidence="3" id="KW-1185">Reference proteome</keyword>
<evidence type="ECO:0000313" key="2">
    <source>
        <dbReference type="EMBL" id="PSL48666.1"/>
    </source>
</evidence>
<dbReference type="EMBL" id="PYAX01000024">
    <property type="protein sequence ID" value="PSL48666.1"/>
    <property type="molecule type" value="Genomic_DNA"/>
</dbReference>
<proteinExistence type="predicted"/>
<name>A0A2P8HR19_SACCR</name>
<gene>
    <name evidence="2" type="ORF">B0I31_12453</name>
</gene>
<dbReference type="Pfam" id="PF13738">
    <property type="entry name" value="Pyr_redox_3"/>
    <property type="match status" value="1"/>
</dbReference>
<dbReference type="InterPro" id="IPR050982">
    <property type="entry name" value="Auxin_biosynth/cation_transpt"/>
</dbReference>
<accession>A0A2P8HR19</accession>
<evidence type="ECO:0000313" key="3">
    <source>
        <dbReference type="Proteomes" id="UP000241118"/>
    </source>
</evidence>
<dbReference type="RefSeq" id="WP_106620164.1">
    <property type="nucleotide sequence ID" value="NZ_PYAX01000024.1"/>
</dbReference>
<dbReference type="GO" id="GO:0050660">
    <property type="term" value="F:flavin adenine dinucleotide binding"/>
    <property type="evidence" value="ECO:0007669"/>
    <property type="project" value="TreeGrafter"/>
</dbReference>
<dbReference type="PRINTS" id="PR00368">
    <property type="entry name" value="FADPNR"/>
</dbReference>
<dbReference type="SUPFAM" id="SSF51905">
    <property type="entry name" value="FAD/NAD(P)-binding domain"/>
    <property type="match status" value="1"/>
</dbReference>
<dbReference type="PRINTS" id="PR00411">
    <property type="entry name" value="PNDRDTASEI"/>
</dbReference>